<organism evidence="2 3">
    <name type="scientific">Nocardioides faecalis</name>
    <dbReference type="NCBI Taxonomy" id="2803858"/>
    <lineage>
        <taxon>Bacteria</taxon>
        <taxon>Bacillati</taxon>
        <taxon>Actinomycetota</taxon>
        <taxon>Actinomycetes</taxon>
        <taxon>Propionibacteriales</taxon>
        <taxon>Nocardioidaceae</taxon>
        <taxon>Nocardioides</taxon>
    </lineage>
</organism>
<evidence type="ECO:0000313" key="2">
    <source>
        <dbReference type="EMBL" id="MBM9459529.1"/>
    </source>
</evidence>
<dbReference type="AlphaFoldDB" id="A0A938Y966"/>
<keyword evidence="3" id="KW-1185">Reference proteome</keyword>
<sequence>MPSGHVYVRHLAPESGPGPRRLPDPAPDATERPAGAAWAPAGMLRPEWAAEADFDIFHLHFGFDACSPEQLAELVDVLRARRKPLVYTVHDLRNPHHADDSTHTAQLDVLVPAADALLTLTPGAAAEIRRRWGREAEVVPHPHVVGFDRMLRAANERTQRADGPFRVGLHVESLRASMDPMRILPTLVDTVRAMPGAVLQVNGHRDVLDYDGARPDTELADYLRAAARAGLLELAVHDVLPEDALWSYLTSLDVSVLPDRFGTHSSWLEACRDLGTTVVAPTCGYHEHQGPVLTYGHDESAFDADSLARALWTAYLDRPSLGTTVPRRRAQRAEVADAHNALYASLLG</sequence>
<accession>A0A938Y966</accession>
<reference evidence="2" key="1">
    <citation type="submission" date="2021-01" db="EMBL/GenBank/DDBJ databases">
        <title>Novel species in genus Nocardioides.</title>
        <authorList>
            <person name="Zhang G."/>
        </authorList>
    </citation>
    <scope>NUCLEOTIDE SEQUENCE</scope>
    <source>
        <strain evidence="2">Zg-536</strain>
    </source>
</reference>
<feature type="region of interest" description="Disordered" evidence="1">
    <location>
        <begin position="1"/>
        <end position="34"/>
    </location>
</feature>
<dbReference type="SUPFAM" id="SSF53756">
    <property type="entry name" value="UDP-Glycosyltransferase/glycogen phosphorylase"/>
    <property type="match status" value="1"/>
</dbReference>
<evidence type="ECO:0000313" key="3">
    <source>
        <dbReference type="Proteomes" id="UP000663791"/>
    </source>
</evidence>
<gene>
    <name evidence="2" type="ORF">JK386_06415</name>
</gene>
<dbReference type="Proteomes" id="UP000663791">
    <property type="component" value="Unassembled WGS sequence"/>
</dbReference>
<name>A0A938Y966_9ACTN</name>
<proteinExistence type="predicted"/>
<comment type="caution">
    <text evidence="2">The sequence shown here is derived from an EMBL/GenBank/DDBJ whole genome shotgun (WGS) entry which is preliminary data.</text>
</comment>
<evidence type="ECO:0000256" key="1">
    <source>
        <dbReference type="SAM" id="MobiDB-lite"/>
    </source>
</evidence>
<protein>
    <submittedName>
        <fullName evidence="2">Glycosyltransferase</fullName>
    </submittedName>
</protein>
<dbReference type="Gene3D" id="3.40.50.2000">
    <property type="entry name" value="Glycogen Phosphorylase B"/>
    <property type="match status" value="1"/>
</dbReference>
<dbReference type="EMBL" id="JAERTX010000005">
    <property type="protein sequence ID" value="MBM9459529.1"/>
    <property type="molecule type" value="Genomic_DNA"/>
</dbReference>